<evidence type="ECO:0000256" key="4">
    <source>
        <dbReference type="ARBA" id="ARBA00022448"/>
    </source>
</evidence>
<dbReference type="GO" id="GO:0005886">
    <property type="term" value="C:plasma membrane"/>
    <property type="evidence" value="ECO:0007669"/>
    <property type="project" value="UniProtKB-SubCell"/>
</dbReference>
<evidence type="ECO:0000313" key="11">
    <source>
        <dbReference type="EMBL" id="PNZ67235.1"/>
    </source>
</evidence>
<reference evidence="10" key="2">
    <citation type="submission" date="2023-07" db="EMBL/GenBank/DDBJ databases">
        <title>Evaluation of the beneficial properties of pineapple isolates.</title>
        <authorList>
            <person name="Adefiranye O."/>
        </authorList>
    </citation>
    <scope>NUCLEOTIDE SEQUENCE</scope>
    <source>
        <strain evidence="10">PAPLE_T1</strain>
    </source>
</reference>
<feature type="transmembrane region" description="Helical" evidence="9">
    <location>
        <begin position="53"/>
        <end position="74"/>
    </location>
</feature>
<protein>
    <recommendedName>
        <fullName evidence="3 9">Multidrug resistance efflux pump SepA</fullName>
    </recommendedName>
    <alternativeName>
        <fullName evidence="9">Antiseptic resistance protein SepA</fullName>
    </alternativeName>
</protein>
<dbReference type="GeneID" id="64981622"/>
<evidence type="ECO:0000256" key="5">
    <source>
        <dbReference type="ARBA" id="ARBA00022475"/>
    </source>
</evidence>
<name>A0AAP8TT11_9STAP</name>
<keyword evidence="4 9" id="KW-0813">Transport</keyword>
<accession>A0AAP8TT11</accession>
<proteinExistence type="inferred from homology"/>
<comment type="function">
    <text evidence="9">Involved in multidrug efflux.</text>
</comment>
<comment type="caution">
    <text evidence="11">The sequence shown here is derived from an EMBL/GenBank/DDBJ whole genome shotgun (WGS) entry which is preliminary data.</text>
</comment>
<dbReference type="InterPro" id="IPR031396">
    <property type="entry name" value="SepA"/>
</dbReference>
<evidence type="ECO:0000256" key="8">
    <source>
        <dbReference type="ARBA" id="ARBA00023136"/>
    </source>
</evidence>
<evidence type="ECO:0000256" key="2">
    <source>
        <dbReference type="ARBA" id="ARBA00006238"/>
    </source>
</evidence>
<evidence type="ECO:0000313" key="10">
    <source>
        <dbReference type="EMBL" id="MDN4533468.1"/>
    </source>
</evidence>
<gene>
    <name evidence="9" type="primary">sepA</name>
    <name evidence="11" type="ORF">CD158_06635</name>
    <name evidence="10" type="ORF">QYH67_07820</name>
</gene>
<dbReference type="EMBL" id="PPQW01000035">
    <property type="protein sequence ID" value="PNZ67235.1"/>
    <property type="molecule type" value="Genomic_DNA"/>
</dbReference>
<evidence type="ECO:0000256" key="1">
    <source>
        <dbReference type="ARBA" id="ARBA00004651"/>
    </source>
</evidence>
<feature type="transmembrane region" description="Helical" evidence="9">
    <location>
        <begin position="12"/>
        <end position="33"/>
    </location>
</feature>
<keyword evidence="7 9" id="KW-1133">Transmembrane helix</keyword>
<sequence length="150" mass="17727">MKYVRYILTRFIVLSIFILSGATFLVFLGFGLYGLSRILLYLNLADFTYDKGFFNNLVYYGSYIILGYFVLFFVEHTMDFLRKKVPNNAYFNGMTYHLISCGITVLLFYSIVHIHYTNIKIDFWVVMLIIVMLYVCKEVFYPDGENLNKK</sequence>
<reference evidence="11 12" key="1">
    <citation type="submission" date="2017-08" db="EMBL/GenBank/DDBJ databases">
        <title>Draft genome sequences of 64 type strains of genus Staph aureus.</title>
        <authorList>
            <person name="Cole K."/>
            <person name="Golubchik T."/>
            <person name="Russell J."/>
            <person name="Foster D."/>
            <person name="Llewelyn M."/>
            <person name="Wilson D."/>
            <person name="Crook D."/>
            <person name="Paul J."/>
        </authorList>
    </citation>
    <scope>NUCLEOTIDE SEQUENCE [LARGE SCALE GENOMIC DNA]</scope>
    <source>
        <strain evidence="11 12">NCTC 12101</strain>
    </source>
</reference>
<dbReference type="AlphaFoldDB" id="A0AAP8TT11"/>
<evidence type="ECO:0000256" key="9">
    <source>
        <dbReference type="RuleBase" id="RU362138"/>
    </source>
</evidence>
<comment type="similarity">
    <text evidence="2 9">Belongs to the multidrug resistance efflux pump SepA family.</text>
</comment>
<evidence type="ECO:0000256" key="7">
    <source>
        <dbReference type="ARBA" id="ARBA00022989"/>
    </source>
</evidence>
<feature type="transmembrane region" description="Helical" evidence="9">
    <location>
        <begin position="121"/>
        <end position="140"/>
    </location>
</feature>
<evidence type="ECO:0000313" key="12">
    <source>
        <dbReference type="Proteomes" id="UP000242470"/>
    </source>
</evidence>
<keyword evidence="6 9" id="KW-0812">Transmembrane</keyword>
<dbReference type="RefSeq" id="WP_059107616.1">
    <property type="nucleotide sequence ID" value="NZ_AP024589.1"/>
</dbReference>
<dbReference type="Proteomes" id="UP000242470">
    <property type="component" value="Unassembled WGS sequence"/>
</dbReference>
<dbReference type="Pfam" id="PF17080">
    <property type="entry name" value="SepA"/>
    <property type="match status" value="1"/>
</dbReference>
<dbReference type="EMBL" id="JAUHQC010000011">
    <property type="protein sequence ID" value="MDN4533468.1"/>
    <property type="molecule type" value="Genomic_DNA"/>
</dbReference>
<dbReference type="Proteomes" id="UP001171687">
    <property type="component" value="Unassembled WGS sequence"/>
</dbReference>
<evidence type="ECO:0000256" key="6">
    <source>
        <dbReference type="ARBA" id="ARBA00022692"/>
    </source>
</evidence>
<evidence type="ECO:0000256" key="3">
    <source>
        <dbReference type="ARBA" id="ARBA00016025"/>
    </source>
</evidence>
<organism evidence="11 12">
    <name type="scientific">Staphylococcus auricularis</name>
    <dbReference type="NCBI Taxonomy" id="29379"/>
    <lineage>
        <taxon>Bacteria</taxon>
        <taxon>Bacillati</taxon>
        <taxon>Bacillota</taxon>
        <taxon>Bacilli</taxon>
        <taxon>Bacillales</taxon>
        <taxon>Staphylococcaceae</taxon>
        <taxon>Staphylococcus</taxon>
    </lineage>
</organism>
<comment type="subcellular location">
    <subcellularLocation>
        <location evidence="1 9">Cell membrane</location>
        <topology evidence="1 9">Multi-pass membrane protein</topology>
    </subcellularLocation>
</comment>
<keyword evidence="8 9" id="KW-0472">Membrane</keyword>
<keyword evidence="5" id="KW-1003">Cell membrane</keyword>
<feature type="transmembrane region" description="Helical" evidence="9">
    <location>
        <begin position="95"/>
        <end position="115"/>
    </location>
</feature>